<name>A0A517NX65_9BACT</name>
<dbReference type="Proteomes" id="UP000319817">
    <property type="component" value="Chromosome"/>
</dbReference>
<reference evidence="2 3" key="1">
    <citation type="submission" date="2019-02" db="EMBL/GenBank/DDBJ databases">
        <title>Deep-cultivation of Planctomycetes and their phenomic and genomic characterization uncovers novel biology.</title>
        <authorList>
            <person name="Wiegand S."/>
            <person name="Jogler M."/>
            <person name="Boedeker C."/>
            <person name="Pinto D."/>
            <person name="Vollmers J."/>
            <person name="Rivas-Marin E."/>
            <person name="Kohn T."/>
            <person name="Peeters S.H."/>
            <person name="Heuer A."/>
            <person name="Rast P."/>
            <person name="Oberbeckmann S."/>
            <person name="Bunk B."/>
            <person name="Jeske O."/>
            <person name="Meyerdierks A."/>
            <person name="Storesund J.E."/>
            <person name="Kallscheuer N."/>
            <person name="Luecker S."/>
            <person name="Lage O.M."/>
            <person name="Pohl T."/>
            <person name="Merkel B.J."/>
            <person name="Hornburger P."/>
            <person name="Mueller R.-W."/>
            <person name="Bruemmer F."/>
            <person name="Labrenz M."/>
            <person name="Spormann A.M."/>
            <person name="Op den Camp H."/>
            <person name="Overmann J."/>
            <person name="Amann R."/>
            <person name="Jetten M.S.M."/>
            <person name="Mascher T."/>
            <person name="Medema M.H."/>
            <person name="Devos D.P."/>
            <person name="Kaster A.-K."/>
            <person name="Ovreas L."/>
            <person name="Rohde M."/>
            <person name="Galperin M.Y."/>
            <person name="Jogler C."/>
        </authorList>
    </citation>
    <scope>NUCLEOTIDE SEQUENCE [LARGE SCALE GENOMIC DNA]</scope>
    <source>
        <strain evidence="2 3">K23_9</strain>
    </source>
</reference>
<organism evidence="2 3">
    <name type="scientific">Stieleria marina</name>
    <dbReference type="NCBI Taxonomy" id="1930275"/>
    <lineage>
        <taxon>Bacteria</taxon>
        <taxon>Pseudomonadati</taxon>
        <taxon>Planctomycetota</taxon>
        <taxon>Planctomycetia</taxon>
        <taxon>Pirellulales</taxon>
        <taxon>Pirellulaceae</taxon>
        <taxon>Stieleria</taxon>
    </lineage>
</organism>
<evidence type="ECO:0000313" key="2">
    <source>
        <dbReference type="EMBL" id="QDT11732.1"/>
    </source>
</evidence>
<feature type="signal peptide" evidence="1">
    <location>
        <begin position="1"/>
        <end position="24"/>
    </location>
</feature>
<protein>
    <recommendedName>
        <fullName evidence="4">3-keto-disaccharide hydrolase domain-containing protein</fullName>
    </recommendedName>
</protein>
<gene>
    <name evidence="2" type="ORF">K239x_37320</name>
</gene>
<evidence type="ECO:0000256" key="1">
    <source>
        <dbReference type="SAM" id="SignalP"/>
    </source>
</evidence>
<sequence length="233" mass="25998" precursor="true">MNLKVVPTLIAVLSAVFIPAIALADEVVPRSIAIKGEQLFADDFQRDDLGQWKVIIPGFRVTDGVLVATQDKEDHGSVGRVYLPMKDVVISFRFKLAGSPRFNLVLDDKNFKGSHAGHICRVAYAARQIRLGDDKEGIMRNDIFKMRRDPAQKEAADKLIADRGSIAKVNLQQNRWYTTTVEIKDDQMRVSLDGKPIGYLKSPGLAHATKESLHFTVNGNATHFDDVKVWKAK</sequence>
<keyword evidence="3" id="KW-1185">Reference proteome</keyword>
<evidence type="ECO:0000313" key="3">
    <source>
        <dbReference type="Proteomes" id="UP000319817"/>
    </source>
</evidence>
<dbReference type="EMBL" id="CP036526">
    <property type="protein sequence ID" value="QDT11732.1"/>
    <property type="molecule type" value="Genomic_DNA"/>
</dbReference>
<dbReference type="Gene3D" id="2.60.120.560">
    <property type="entry name" value="Exo-inulinase, domain 1"/>
    <property type="match status" value="1"/>
</dbReference>
<accession>A0A517NX65</accession>
<evidence type="ECO:0008006" key="4">
    <source>
        <dbReference type="Google" id="ProtNLM"/>
    </source>
</evidence>
<dbReference type="RefSeq" id="WP_145419523.1">
    <property type="nucleotide sequence ID" value="NZ_CP036526.1"/>
</dbReference>
<keyword evidence="1" id="KW-0732">Signal</keyword>
<dbReference type="AlphaFoldDB" id="A0A517NX65"/>
<proteinExistence type="predicted"/>
<feature type="chain" id="PRO_5021696978" description="3-keto-disaccharide hydrolase domain-containing protein" evidence="1">
    <location>
        <begin position="25"/>
        <end position="233"/>
    </location>
</feature>
<dbReference type="OrthoDB" id="256709at2"/>